<keyword evidence="4" id="KW-1133">Transmembrane helix</keyword>
<dbReference type="InterPro" id="IPR044839">
    <property type="entry name" value="NDR1-like"/>
</dbReference>
<evidence type="ECO:0008006" key="7">
    <source>
        <dbReference type="Google" id="ProtNLM"/>
    </source>
</evidence>
<dbReference type="PANTHER" id="PTHR31234">
    <property type="entry name" value="LATE EMBRYOGENESIS ABUNDANT (LEA) HYDROXYPROLINE-RICH GLYCOPROTEIN FAMILY"/>
    <property type="match status" value="1"/>
</dbReference>
<dbReference type="Proteomes" id="UP000813462">
    <property type="component" value="Unassembled WGS sequence"/>
</dbReference>
<feature type="compositionally biased region" description="Basic and acidic residues" evidence="3">
    <location>
        <begin position="42"/>
        <end position="55"/>
    </location>
</feature>
<name>A0A978VBK7_ZIZJJ</name>
<dbReference type="GO" id="GO:0005886">
    <property type="term" value="C:plasma membrane"/>
    <property type="evidence" value="ECO:0007669"/>
    <property type="project" value="TreeGrafter"/>
</dbReference>
<evidence type="ECO:0000256" key="3">
    <source>
        <dbReference type="SAM" id="MobiDB-lite"/>
    </source>
</evidence>
<comment type="subcellular location">
    <subcellularLocation>
        <location evidence="1">Membrane</location>
    </subcellularLocation>
</comment>
<feature type="transmembrane region" description="Helical" evidence="4">
    <location>
        <begin position="68"/>
        <end position="92"/>
    </location>
</feature>
<evidence type="ECO:0000256" key="2">
    <source>
        <dbReference type="ARBA" id="ARBA00023136"/>
    </source>
</evidence>
<proteinExistence type="predicted"/>
<reference evidence="5" key="1">
    <citation type="journal article" date="2021" name="Front. Plant Sci.">
        <title>Chromosome-Scale Genome Assembly for Chinese Sour Jujube and Insights Into Its Genome Evolution and Domestication Signature.</title>
        <authorList>
            <person name="Shen L.-Y."/>
            <person name="Luo H."/>
            <person name="Wang X.-L."/>
            <person name="Wang X.-M."/>
            <person name="Qiu X.-J."/>
            <person name="Liu H."/>
            <person name="Zhou S.-S."/>
            <person name="Jia K.-H."/>
            <person name="Nie S."/>
            <person name="Bao Y.-T."/>
            <person name="Zhang R.-G."/>
            <person name="Yun Q.-Z."/>
            <person name="Chai Y.-H."/>
            <person name="Lu J.-Y."/>
            <person name="Li Y."/>
            <person name="Zhao S.-W."/>
            <person name="Mao J.-F."/>
            <person name="Jia S.-G."/>
            <person name="Mao Y.-M."/>
        </authorList>
    </citation>
    <scope>NUCLEOTIDE SEQUENCE</scope>
    <source>
        <strain evidence="5">AT0</strain>
        <tissue evidence="5">Leaf</tissue>
    </source>
</reference>
<evidence type="ECO:0000256" key="4">
    <source>
        <dbReference type="SAM" id="Phobius"/>
    </source>
</evidence>
<dbReference type="PANTHER" id="PTHR31234:SF2">
    <property type="entry name" value="OS05G0199100 PROTEIN"/>
    <property type="match status" value="1"/>
</dbReference>
<gene>
    <name evidence="5" type="ORF">FEM48_Zijuj06G0209500</name>
</gene>
<dbReference type="EMBL" id="JAEACU010000006">
    <property type="protein sequence ID" value="KAH7525292.1"/>
    <property type="molecule type" value="Genomic_DNA"/>
</dbReference>
<sequence length="315" mass="35201">MDPLQQSSSDSHQIVIGYPIAALNQNQPREEGRSFKATPVRAEADNQPREEGRSFEATKDRISKCECYCLLCLLLGLVLLPVIFFLALSPFLRLYFPDLPSVSLESISFTVANIVSDTQVASNLEAVFRMKNNYVHNNITHYHFNALAFHIKSFPNGNFGVIEEKQLVANATVAPFKQYGKEDKRFRARMNGVVVDVDEYEQHIHGRYGVSYLKFGLMGFLSVEGGGKQLVKPVKPTSSIRATCHTGFRLVFPWNQTITRDVQPPITCDVHGDWRTLSDGYDKRSAMVLVQKASAALNGVVPYSRGGFGALHGWL</sequence>
<evidence type="ECO:0000313" key="6">
    <source>
        <dbReference type="Proteomes" id="UP000813462"/>
    </source>
</evidence>
<keyword evidence="2 4" id="KW-0472">Membrane</keyword>
<accession>A0A978VBK7</accession>
<dbReference type="GO" id="GO:0098542">
    <property type="term" value="P:defense response to other organism"/>
    <property type="evidence" value="ECO:0007669"/>
    <property type="project" value="InterPro"/>
</dbReference>
<feature type="region of interest" description="Disordered" evidence="3">
    <location>
        <begin position="25"/>
        <end position="55"/>
    </location>
</feature>
<organism evidence="5 6">
    <name type="scientific">Ziziphus jujuba var. spinosa</name>
    <dbReference type="NCBI Taxonomy" id="714518"/>
    <lineage>
        <taxon>Eukaryota</taxon>
        <taxon>Viridiplantae</taxon>
        <taxon>Streptophyta</taxon>
        <taxon>Embryophyta</taxon>
        <taxon>Tracheophyta</taxon>
        <taxon>Spermatophyta</taxon>
        <taxon>Magnoliopsida</taxon>
        <taxon>eudicotyledons</taxon>
        <taxon>Gunneridae</taxon>
        <taxon>Pentapetalae</taxon>
        <taxon>rosids</taxon>
        <taxon>fabids</taxon>
        <taxon>Rosales</taxon>
        <taxon>Rhamnaceae</taxon>
        <taxon>Paliureae</taxon>
        <taxon>Ziziphus</taxon>
    </lineage>
</organism>
<keyword evidence="4" id="KW-0812">Transmembrane</keyword>
<dbReference type="AlphaFoldDB" id="A0A978VBK7"/>
<protein>
    <recommendedName>
        <fullName evidence="7">Late embryogenesis abundant protein LEA-2 subgroup domain-containing protein</fullName>
    </recommendedName>
</protein>
<comment type="caution">
    <text evidence="5">The sequence shown here is derived from an EMBL/GenBank/DDBJ whole genome shotgun (WGS) entry which is preliminary data.</text>
</comment>
<evidence type="ECO:0000256" key="1">
    <source>
        <dbReference type="ARBA" id="ARBA00004370"/>
    </source>
</evidence>
<evidence type="ECO:0000313" key="5">
    <source>
        <dbReference type="EMBL" id="KAH7525292.1"/>
    </source>
</evidence>